<dbReference type="KEGG" id="rml:FF011L_50140"/>
<dbReference type="InterPro" id="IPR025368">
    <property type="entry name" value="DUF4272"/>
</dbReference>
<name>A0A517MMU4_9BACT</name>
<evidence type="ECO:0000313" key="3">
    <source>
        <dbReference type="Proteomes" id="UP000320672"/>
    </source>
</evidence>
<keyword evidence="3" id="KW-1185">Reference proteome</keyword>
<dbReference type="AlphaFoldDB" id="A0A517MMU4"/>
<accession>A0A517MMU4</accession>
<evidence type="ECO:0008006" key="4">
    <source>
        <dbReference type="Google" id="ProtNLM"/>
    </source>
</evidence>
<gene>
    <name evidence="2" type="ORF">FF011L_50140</name>
</gene>
<proteinExistence type="predicted"/>
<evidence type="ECO:0000256" key="1">
    <source>
        <dbReference type="SAM" id="MobiDB-lite"/>
    </source>
</evidence>
<evidence type="ECO:0000313" key="2">
    <source>
        <dbReference type="EMBL" id="QDS96206.1"/>
    </source>
</evidence>
<sequence length="343" mass="38571">MPTLIHAYSTLRQLPTASFDCLSSEYQDHTDPLLRQELHRLQQELTEDDPQAMTATRYAILRHLERTEHHACFSVDSAEDAALTEWAWESNAILRYPDNSYRDPAGKRLLDSATGNPDPTAQLPFPADARQRKSQTELLLRNRLIDVPAELPPIASEREVQFRDPTQVARRALAIFIVAVRAESLATGQPISVENLRSKAPEAFVALSPQESAFLAESTPSQQSVVNAAWRYESLFALQWALGMHAELPFADTICDVPTVAQIMLQIPHGDWIETARLRPTTEILDAIDFNQRLLWAAREANNNSQPAPAAIDGGVISERQHAFNWLIQFEEADWDDVDIPSF</sequence>
<feature type="region of interest" description="Disordered" evidence="1">
    <location>
        <begin position="106"/>
        <end position="130"/>
    </location>
</feature>
<dbReference type="OrthoDB" id="4399984at2"/>
<reference evidence="2 3" key="1">
    <citation type="submission" date="2019-02" db="EMBL/GenBank/DDBJ databases">
        <title>Deep-cultivation of Planctomycetes and their phenomic and genomic characterization uncovers novel biology.</title>
        <authorList>
            <person name="Wiegand S."/>
            <person name="Jogler M."/>
            <person name="Boedeker C."/>
            <person name="Pinto D."/>
            <person name="Vollmers J."/>
            <person name="Rivas-Marin E."/>
            <person name="Kohn T."/>
            <person name="Peeters S.H."/>
            <person name="Heuer A."/>
            <person name="Rast P."/>
            <person name="Oberbeckmann S."/>
            <person name="Bunk B."/>
            <person name="Jeske O."/>
            <person name="Meyerdierks A."/>
            <person name="Storesund J.E."/>
            <person name="Kallscheuer N."/>
            <person name="Luecker S."/>
            <person name="Lage O.M."/>
            <person name="Pohl T."/>
            <person name="Merkel B.J."/>
            <person name="Hornburger P."/>
            <person name="Mueller R.-W."/>
            <person name="Bruemmer F."/>
            <person name="Labrenz M."/>
            <person name="Spormann A.M."/>
            <person name="Op den Camp H."/>
            <person name="Overmann J."/>
            <person name="Amann R."/>
            <person name="Jetten M.S.M."/>
            <person name="Mascher T."/>
            <person name="Medema M.H."/>
            <person name="Devos D.P."/>
            <person name="Kaster A.-K."/>
            <person name="Ovreas L."/>
            <person name="Rohde M."/>
            <person name="Galperin M.Y."/>
            <person name="Jogler C."/>
        </authorList>
    </citation>
    <scope>NUCLEOTIDE SEQUENCE [LARGE SCALE GENOMIC DNA]</scope>
    <source>
        <strain evidence="2 3">FF011L</strain>
    </source>
</reference>
<dbReference type="Pfam" id="PF14094">
    <property type="entry name" value="DUF4272"/>
    <property type="match status" value="1"/>
</dbReference>
<protein>
    <recommendedName>
        <fullName evidence="4">DUF4272 domain-containing protein</fullName>
    </recommendedName>
</protein>
<dbReference type="RefSeq" id="WP_145354382.1">
    <property type="nucleotide sequence ID" value="NZ_CP036262.1"/>
</dbReference>
<organism evidence="2 3">
    <name type="scientific">Roseimaritima multifibrata</name>
    <dbReference type="NCBI Taxonomy" id="1930274"/>
    <lineage>
        <taxon>Bacteria</taxon>
        <taxon>Pseudomonadati</taxon>
        <taxon>Planctomycetota</taxon>
        <taxon>Planctomycetia</taxon>
        <taxon>Pirellulales</taxon>
        <taxon>Pirellulaceae</taxon>
        <taxon>Roseimaritima</taxon>
    </lineage>
</organism>
<dbReference type="Proteomes" id="UP000320672">
    <property type="component" value="Chromosome"/>
</dbReference>
<dbReference type="EMBL" id="CP036262">
    <property type="protein sequence ID" value="QDS96206.1"/>
    <property type="molecule type" value="Genomic_DNA"/>
</dbReference>